<dbReference type="PANTHER" id="PTHR43130">
    <property type="entry name" value="ARAC-FAMILY TRANSCRIPTIONAL REGULATOR"/>
    <property type="match status" value="1"/>
</dbReference>
<accession>A0A9W8MY75</accession>
<dbReference type="SUPFAM" id="SSF52317">
    <property type="entry name" value="Class I glutamine amidotransferase-like"/>
    <property type="match status" value="1"/>
</dbReference>
<dbReference type="OrthoDB" id="543156at2759"/>
<evidence type="ECO:0000259" key="2">
    <source>
        <dbReference type="Pfam" id="PF01965"/>
    </source>
</evidence>
<sequence length="254" mass="27535">MKLRSALSVGLLFAVKGLGEGINGTSPDPLPPPQNYGIVLFPAFQALDVFGPLDILNLFAISQPLNLALLAPTLDPVSTKPRMTTHANSNFSQSILPTHTFDNPPSDLEVLIVPGGIGTRAPSPELDAHVAFIKETYPKLRYLVGVCTGVGLMSRTGILDGKKATGNKRSWAWVTAQSNKVHWIAHARWIRSGNIWTTSGVAAGIDGMFDFVKTVYGEEVALNLANGLEYERELDWQNDPFATLYNLTDVLPVP</sequence>
<reference evidence="3" key="1">
    <citation type="submission" date="2022-07" db="EMBL/GenBank/DDBJ databases">
        <title>Genome Sequence of Agrocybe chaxingu.</title>
        <authorList>
            <person name="Buettner E."/>
        </authorList>
    </citation>
    <scope>NUCLEOTIDE SEQUENCE</scope>
    <source>
        <strain evidence="3">MP-N11</strain>
    </source>
</reference>
<dbReference type="InterPro" id="IPR029062">
    <property type="entry name" value="Class_I_gatase-like"/>
</dbReference>
<dbReference type="Proteomes" id="UP001148786">
    <property type="component" value="Unassembled WGS sequence"/>
</dbReference>
<feature type="domain" description="DJ-1/PfpI" evidence="2">
    <location>
        <begin position="38"/>
        <end position="213"/>
    </location>
</feature>
<proteinExistence type="predicted"/>
<feature type="signal peptide" evidence="1">
    <location>
        <begin position="1"/>
        <end position="19"/>
    </location>
</feature>
<comment type="caution">
    <text evidence="3">The sequence shown here is derived from an EMBL/GenBank/DDBJ whole genome shotgun (WGS) entry which is preliminary data.</text>
</comment>
<keyword evidence="1" id="KW-0732">Signal</keyword>
<evidence type="ECO:0000313" key="4">
    <source>
        <dbReference type="Proteomes" id="UP001148786"/>
    </source>
</evidence>
<organism evidence="3 4">
    <name type="scientific">Agrocybe chaxingu</name>
    <dbReference type="NCBI Taxonomy" id="84603"/>
    <lineage>
        <taxon>Eukaryota</taxon>
        <taxon>Fungi</taxon>
        <taxon>Dikarya</taxon>
        <taxon>Basidiomycota</taxon>
        <taxon>Agaricomycotina</taxon>
        <taxon>Agaricomycetes</taxon>
        <taxon>Agaricomycetidae</taxon>
        <taxon>Agaricales</taxon>
        <taxon>Agaricineae</taxon>
        <taxon>Strophariaceae</taxon>
        <taxon>Agrocybe</taxon>
    </lineage>
</organism>
<name>A0A9W8MY75_9AGAR</name>
<dbReference type="Pfam" id="PF01965">
    <property type="entry name" value="DJ-1_PfpI"/>
    <property type="match status" value="1"/>
</dbReference>
<dbReference type="InterPro" id="IPR052158">
    <property type="entry name" value="INH-QAR"/>
</dbReference>
<dbReference type="PANTHER" id="PTHR43130:SF15">
    <property type="entry name" value="THIJ_PFPI FAMILY PROTEIN (AFU_ORTHOLOGUE AFUA_5G14240)"/>
    <property type="match status" value="1"/>
</dbReference>
<keyword evidence="4" id="KW-1185">Reference proteome</keyword>
<dbReference type="EMBL" id="JANKHO010000275">
    <property type="protein sequence ID" value="KAJ3512188.1"/>
    <property type="molecule type" value="Genomic_DNA"/>
</dbReference>
<gene>
    <name evidence="3" type="ORF">NLJ89_g3662</name>
</gene>
<protein>
    <recommendedName>
        <fullName evidence="2">DJ-1/PfpI domain-containing protein</fullName>
    </recommendedName>
</protein>
<dbReference type="InterPro" id="IPR002818">
    <property type="entry name" value="DJ-1/PfpI"/>
</dbReference>
<dbReference type="CDD" id="cd03139">
    <property type="entry name" value="GATase1_PfpI_2"/>
    <property type="match status" value="1"/>
</dbReference>
<dbReference type="Gene3D" id="3.40.50.880">
    <property type="match status" value="1"/>
</dbReference>
<evidence type="ECO:0000313" key="3">
    <source>
        <dbReference type="EMBL" id="KAJ3512188.1"/>
    </source>
</evidence>
<feature type="chain" id="PRO_5041000593" description="DJ-1/PfpI domain-containing protein" evidence="1">
    <location>
        <begin position="20"/>
        <end position="254"/>
    </location>
</feature>
<dbReference type="AlphaFoldDB" id="A0A9W8MY75"/>
<evidence type="ECO:0000256" key="1">
    <source>
        <dbReference type="SAM" id="SignalP"/>
    </source>
</evidence>